<sequence>MKLCLFIVFIQSRMSTVDENISEIVNVLSLVSCPLIVRSDDWWIEELLFTPGKPRTDLILWITSKAIESSLPSNLRLQLKLQDLDCSAAPACSTSILKFPETDEAVLGFWCGAYVCTKKDLPFIKGDMPKNLQIKYWIRLIKTLEVITKSHVNTNLAFGVGLMNNIVSMDNFLDAFSMKASLLSADVQSEIKQMPKERSEEWCTKKQSAPGRNLQNDKLLIHNFLEQANRLNLAADQFSDVFKADLNVCLPKSKTSDPVIEFGDEISVLSTKLAAWKKGMDSLLELQQSNASEVNLKKSENLLKRSVSNESFVRFQKLWGSD</sequence>
<reference evidence="1 2" key="1">
    <citation type="submission" date="2022-05" db="EMBL/GenBank/DDBJ databases">
        <title>A multi-omics perspective on studying reproductive biology in Daphnia sinensis.</title>
        <authorList>
            <person name="Jia J."/>
        </authorList>
    </citation>
    <scope>NUCLEOTIDE SEQUENCE [LARGE SCALE GENOMIC DNA]</scope>
    <source>
        <strain evidence="1 2">WSL</strain>
    </source>
</reference>
<evidence type="ECO:0000313" key="2">
    <source>
        <dbReference type="Proteomes" id="UP000820818"/>
    </source>
</evidence>
<gene>
    <name evidence="1" type="ORF">GHT06_021782</name>
</gene>
<dbReference type="InterPro" id="IPR029711">
    <property type="entry name" value="Haus7-like"/>
</dbReference>
<proteinExistence type="predicted"/>
<dbReference type="GO" id="GO:0051011">
    <property type="term" value="F:microtubule minus-end binding"/>
    <property type="evidence" value="ECO:0007669"/>
    <property type="project" value="TreeGrafter"/>
</dbReference>
<dbReference type="PANTHER" id="PTHR14352">
    <property type="entry name" value="HAUS AUGMIN-LIKE COMPLEX SUBUNIT 7"/>
    <property type="match status" value="1"/>
</dbReference>
<evidence type="ECO:0000313" key="1">
    <source>
        <dbReference type="EMBL" id="KAI9551449.1"/>
    </source>
</evidence>
<accession>A0AAD5KGE7</accession>
<dbReference type="GO" id="GO:0031023">
    <property type="term" value="P:microtubule organizing center organization"/>
    <property type="evidence" value="ECO:0007669"/>
    <property type="project" value="TreeGrafter"/>
</dbReference>
<keyword evidence="2" id="KW-1185">Reference proteome</keyword>
<organism evidence="1 2">
    <name type="scientific">Daphnia sinensis</name>
    <dbReference type="NCBI Taxonomy" id="1820382"/>
    <lineage>
        <taxon>Eukaryota</taxon>
        <taxon>Metazoa</taxon>
        <taxon>Ecdysozoa</taxon>
        <taxon>Arthropoda</taxon>
        <taxon>Crustacea</taxon>
        <taxon>Branchiopoda</taxon>
        <taxon>Diplostraca</taxon>
        <taxon>Cladocera</taxon>
        <taxon>Anomopoda</taxon>
        <taxon>Daphniidae</taxon>
        <taxon>Daphnia</taxon>
        <taxon>Daphnia similis group</taxon>
    </lineage>
</organism>
<dbReference type="Proteomes" id="UP000820818">
    <property type="component" value="Linkage Group LG10"/>
</dbReference>
<comment type="caution">
    <text evidence="1">The sequence shown here is derived from an EMBL/GenBank/DDBJ whole genome shotgun (WGS) entry which is preliminary data.</text>
</comment>
<dbReference type="AlphaFoldDB" id="A0AAD5KGE7"/>
<name>A0AAD5KGE7_9CRUS</name>
<dbReference type="GO" id="GO:0051225">
    <property type="term" value="P:spindle assembly"/>
    <property type="evidence" value="ECO:0007669"/>
    <property type="project" value="TreeGrafter"/>
</dbReference>
<dbReference type="PANTHER" id="PTHR14352:SF2">
    <property type="entry name" value="HAUS AUGMIN-LIKE COMPLEX SUBUNIT 7"/>
    <property type="match status" value="1"/>
</dbReference>
<dbReference type="EMBL" id="WJBH02000010">
    <property type="protein sequence ID" value="KAI9551449.1"/>
    <property type="molecule type" value="Genomic_DNA"/>
</dbReference>
<dbReference type="GO" id="GO:0070652">
    <property type="term" value="C:HAUS complex"/>
    <property type="evidence" value="ECO:0007669"/>
    <property type="project" value="TreeGrafter"/>
</dbReference>
<protein>
    <submittedName>
        <fullName evidence="1">Uncharacterized protein</fullName>
    </submittedName>
</protein>